<dbReference type="InParanoid" id="A0A6P7P785"/>
<dbReference type="RefSeq" id="XP_029025384.1">
    <property type="nucleotide sequence ID" value="XM_029169551.3"/>
</dbReference>
<sequence length="255" mass="28920">MLHPWDRVDTMCNLSPWALLPLFSSGFTAAGFWLVYFFGPSWLSFPPDMGDAAMFAPSSCIFSAVMNVSAFLLFAVVFLRYFQLKSRAEVQCLNISGVVVFSFFFLGMLITGNIPFAVKGGLATFGSYITFSAGLVYCWMQTNITLKGNLKKEGMMVVLLQVLLSTAITVCLTFYIYLKFHHSYVYGNLSTQFQWAVIMLYLIFFSTFAIEFRHYRFSIDCSENSGDLLTKEEFITSVSEKVSFQILKNEQTDKN</sequence>
<evidence type="ECO:0000256" key="4">
    <source>
        <dbReference type="ARBA" id="ARBA00022989"/>
    </source>
</evidence>
<evidence type="ECO:0000256" key="1">
    <source>
        <dbReference type="ARBA" id="ARBA00004127"/>
    </source>
</evidence>
<name>A0A6P7P785_BETSP</name>
<dbReference type="InterPro" id="IPR050911">
    <property type="entry name" value="DRAM/TMEM150_Autophagy_Mod"/>
</dbReference>
<keyword evidence="8" id="KW-1185">Reference proteome</keyword>
<feature type="transmembrane region" description="Helical" evidence="6">
    <location>
        <begin position="116"/>
        <end position="137"/>
    </location>
</feature>
<feature type="transmembrane region" description="Helical" evidence="6">
    <location>
        <begin position="193"/>
        <end position="210"/>
    </location>
</feature>
<feature type="transmembrane region" description="Helical" evidence="6">
    <location>
        <begin position="157"/>
        <end position="178"/>
    </location>
</feature>
<dbReference type="InterPro" id="IPR019402">
    <property type="entry name" value="CWH43_N"/>
</dbReference>
<organism evidence="8 9">
    <name type="scientific">Betta splendens</name>
    <name type="common">Siamese fighting fish</name>
    <dbReference type="NCBI Taxonomy" id="158456"/>
    <lineage>
        <taxon>Eukaryota</taxon>
        <taxon>Metazoa</taxon>
        <taxon>Chordata</taxon>
        <taxon>Craniata</taxon>
        <taxon>Vertebrata</taxon>
        <taxon>Euteleostomi</taxon>
        <taxon>Actinopterygii</taxon>
        <taxon>Neopterygii</taxon>
        <taxon>Teleostei</taxon>
        <taxon>Neoteleostei</taxon>
        <taxon>Acanthomorphata</taxon>
        <taxon>Anabantaria</taxon>
        <taxon>Anabantiformes</taxon>
        <taxon>Anabantoidei</taxon>
        <taxon>Osphronemidae</taxon>
        <taxon>Betta</taxon>
    </lineage>
</organism>
<dbReference type="OrthoDB" id="9865811at2759"/>
<comment type="similarity">
    <text evidence="2">Belongs to the DRAM/TMEM150 family.</text>
</comment>
<dbReference type="GO" id="GO:0012505">
    <property type="term" value="C:endomembrane system"/>
    <property type="evidence" value="ECO:0007669"/>
    <property type="project" value="UniProtKB-SubCell"/>
</dbReference>
<evidence type="ECO:0000256" key="5">
    <source>
        <dbReference type="ARBA" id="ARBA00023136"/>
    </source>
</evidence>
<keyword evidence="3 6" id="KW-0812">Transmembrane</keyword>
<gene>
    <name evidence="9" type="primary">LOC114867142</name>
</gene>
<accession>A0A6P7P785</accession>
<comment type="subcellular location">
    <subcellularLocation>
        <location evidence="1">Endomembrane system</location>
        <topology evidence="1">Multi-pass membrane protein</topology>
    </subcellularLocation>
</comment>
<dbReference type="AlphaFoldDB" id="A0A6P7P785"/>
<evidence type="ECO:0000259" key="7">
    <source>
        <dbReference type="Pfam" id="PF10277"/>
    </source>
</evidence>
<reference evidence="9" key="1">
    <citation type="submission" date="2025-08" db="UniProtKB">
        <authorList>
            <consortium name="RefSeq"/>
        </authorList>
    </citation>
    <scope>IDENTIFICATION</scope>
</reference>
<dbReference type="Pfam" id="PF10277">
    <property type="entry name" value="Frag1"/>
    <property type="match status" value="1"/>
</dbReference>
<dbReference type="KEGG" id="bspl:114867142"/>
<feature type="transmembrane region" description="Helical" evidence="6">
    <location>
        <begin position="12"/>
        <end position="35"/>
    </location>
</feature>
<keyword evidence="5 6" id="KW-0472">Membrane</keyword>
<evidence type="ECO:0000313" key="8">
    <source>
        <dbReference type="Proteomes" id="UP000515150"/>
    </source>
</evidence>
<dbReference type="GO" id="GO:0005886">
    <property type="term" value="C:plasma membrane"/>
    <property type="evidence" value="ECO:0007669"/>
    <property type="project" value="TreeGrafter"/>
</dbReference>
<proteinExistence type="inferred from homology"/>
<evidence type="ECO:0000256" key="3">
    <source>
        <dbReference type="ARBA" id="ARBA00022692"/>
    </source>
</evidence>
<dbReference type="PANTHER" id="PTHR21324:SF7">
    <property type="entry name" value="TRANSMEMBRANE PROTEIN 150C"/>
    <property type="match status" value="1"/>
</dbReference>
<dbReference type="Proteomes" id="UP000515150">
    <property type="component" value="Chromosome 12"/>
</dbReference>
<keyword evidence="4 6" id="KW-1133">Transmembrane helix</keyword>
<evidence type="ECO:0000313" key="9">
    <source>
        <dbReference type="RefSeq" id="XP_029025384.1"/>
    </source>
</evidence>
<dbReference type="PANTHER" id="PTHR21324">
    <property type="entry name" value="FASTING-INDUCIBLE INTEGRAL MEMBRANE PROTEIN TM6P1-RELATED"/>
    <property type="match status" value="1"/>
</dbReference>
<feature type="transmembrane region" description="Helical" evidence="6">
    <location>
        <begin position="91"/>
        <end position="110"/>
    </location>
</feature>
<feature type="transmembrane region" description="Helical" evidence="6">
    <location>
        <begin position="55"/>
        <end position="79"/>
    </location>
</feature>
<evidence type="ECO:0000256" key="2">
    <source>
        <dbReference type="ARBA" id="ARBA00006565"/>
    </source>
</evidence>
<feature type="domain" description="CWH43-like N-terminal" evidence="7">
    <location>
        <begin position="16"/>
        <end position="214"/>
    </location>
</feature>
<dbReference type="GeneID" id="114867142"/>
<evidence type="ECO:0000256" key="6">
    <source>
        <dbReference type="SAM" id="Phobius"/>
    </source>
</evidence>
<protein>
    <submittedName>
        <fullName evidence="9">Transmembrane protein 150C-like</fullName>
    </submittedName>
</protein>